<feature type="compositionally biased region" description="Low complexity" evidence="1">
    <location>
        <begin position="340"/>
        <end position="352"/>
    </location>
</feature>
<name>A0A1Y1UH51_9TREE</name>
<accession>A0A1Y1UH51</accession>
<dbReference type="EMBL" id="NBSH01000006">
    <property type="protein sequence ID" value="ORX37380.1"/>
    <property type="molecule type" value="Genomic_DNA"/>
</dbReference>
<dbReference type="InParanoid" id="A0A1Y1UH51"/>
<feature type="compositionally biased region" description="Low complexity" evidence="1">
    <location>
        <begin position="152"/>
        <end position="179"/>
    </location>
</feature>
<feature type="transmembrane region" description="Helical" evidence="2">
    <location>
        <begin position="101"/>
        <end position="118"/>
    </location>
</feature>
<keyword evidence="4" id="KW-1185">Reference proteome</keyword>
<keyword evidence="2" id="KW-1133">Transmembrane helix</keyword>
<evidence type="ECO:0000313" key="3">
    <source>
        <dbReference type="EMBL" id="ORX37380.1"/>
    </source>
</evidence>
<dbReference type="OrthoDB" id="2564823at2759"/>
<feature type="region of interest" description="Disordered" evidence="1">
    <location>
        <begin position="151"/>
        <end position="179"/>
    </location>
</feature>
<comment type="caution">
    <text evidence="3">The sequence shown here is derived from an EMBL/GenBank/DDBJ whole genome shotgun (WGS) entry which is preliminary data.</text>
</comment>
<evidence type="ECO:0000256" key="1">
    <source>
        <dbReference type="SAM" id="MobiDB-lite"/>
    </source>
</evidence>
<evidence type="ECO:0000313" key="4">
    <source>
        <dbReference type="Proteomes" id="UP000193218"/>
    </source>
</evidence>
<keyword evidence="2" id="KW-0472">Membrane</keyword>
<feature type="compositionally biased region" description="Gly residues" evidence="1">
    <location>
        <begin position="328"/>
        <end position="339"/>
    </location>
</feature>
<feature type="transmembrane region" description="Helical" evidence="2">
    <location>
        <begin position="124"/>
        <end position="141"/>
    </location>
</feature>
<protein>
    <submittedName>
        <fullName evidence="3">Uncharacterized protein</fullName>
    </submittedName>
</protein>
<sequence>MAGEQSDAAGRMNDRCNRLRDEVLALSGGWLGEGVILISDLLGVWDIFVLSAIFVLSWVIMRTAMKEITLCIGLVFDLGIPLQYVCDDVSAAFHKPHLERYWPIFVIGSLLEVAMFFISHPDLFTLVVCLKTLACTFFWLSRRPSGEKITLGSSISPSGSSVPAGPQAPSAPKPSSIPSSTFIVDPRIPDADARLQAAGYTDPDARRGLILSLINTSNDQPDSRAETNLRRWTKDNAPKQVAKRTATYSKKWRDHLASLGTQAAASSATPNAKYRISSSQLTPLNESLRTKLDRPTRQKLMAMLKSSRSNEETEQILKGFGNDVGHSRGLGGEGGGGGARASSSGQPSRSRPSPAPPPSAPGTISAQYVLDAARAALASSNGDLAREAMHIAGPEGLGLNIYTQRSMATRIGQLPRDKAKATIQQWRQLAAMPNNQQKINATIALTKQFDLPEAEDYYRMGIAERAAGKQAKKERTKARDPP</sequence>
<gene>
    <name evidence="3" type="ORF">BD324DRAFT_445709</name>
</gene>
<feature type="transmembrane region" description="Helical" evidence="2">
    <location>
        <begin position="35"/>
        <end position="60"/>
    </location>
</feature>
<dbReference type="Proteomes" id="UP000193218">
    <property type="component" value="Unassembled WGS sequence"/>
</dbReference>
<feature type="region of interest" description="Disordered" evidence="1">
    <location>
        <begin position="320"/>
        <end position="363"/>
    </location>
</feature>
<proteinExistence type="predicted"/>
<keyword evidence="2" id="KW-0812">Transmembrane</keyword>
<dbReference type="AlphaFoldDB" id="A0A1Y1UH51"/>
<dbReference type="RefSeq" id="XP_021871418.1">
    <property type="nucleotide sequence ID" value="XM_022012801.1"/>
</dbReference>
<organism evidence="3 4">
    <name type="scientific">Kockovaella imperatae</name>
    <dbReference type="NCBI Taxonomy" id="4999"/>
    <lineage>
        <taxon>Eukaryota</taxon>
        <taxon>Fungi</taxon>
        <taxon>Dikarya</taxon>
        <taxon>Basidiomycota</taxon>
        <taxon>Agaricomycotina</taxon>
        <taxon>Tremellomycetes</taxon>
        <taxon>Tremellales</taxon>
        <taxon>Cuniculitremaceae</taxon>
        <taxon>Kockovaella</taxon>
    </lineage>
</organism>
<evidence type="ECO:0000256" key="2">
    <source>
        <dbReference type="SAM" id="Phobius"/>
    </source>
</evidence>
<dbReference type="GeneID" id="33554609"/>
<reference evidence="3 4" key="1">
    <citation type="submission" date="2017-03" db="EMBL/GenBank/DDBJ databases">
        <title>Widespread Adenine N6-methylation of Active Genes in Fungi.</title>
        <authorList>
            <consortium name="DOE Joint Genome Institute"/>
            <person name="Mondo S.J."/>
            <person name="Dannebaum R.O."/>
            <person name="Kuo R.C."/>
            <person name="Louie K.B."/>
            <person name="Bewick A.J."/>
            <person name="Labutti K."/>
            <person name="Haridas S."/>
            <person name="Kuo A."/>
            <person name="Salamov A."/>
            <person name="Ahrendt S.R."/>
            <person name="Lau R."/>
            <person name="Bowen B.P."/>
            <person name="Lipzen A."/>
            <person name="Sullivan W."/>
            <person name="Andreopoulos W.B."/>
            <person name="Clum A."/>
            <person name="Lindquist E."/>
            <person name="Daum C."/>
            <person name="Northen T.R."/>
            <person name="Ramamoorthy G."/>
            <person name="Schmitz R.J."/>
            <person name="Gryganskyi A."/>
            <person name="Culley D."/>
            <person name="Magnuson J."/>
            <person name="James T.Y."/>
            <person name="O'Malley M.A."/>
            <person name="Stajich J.E."/>
            <person name="Spatafora J.W."/>
            <person name="Visel A."/>
            <person name="Grigoriev I.V."/>
        </authorList>
    </citation>
    <scope>NUCLEOTIDE SEQUENCE [LARGE SCALE GENOMIC DNA]</scope>
    <source>
        <strain evidence="3 4">NRRL Y-17943</strain>
    </source>
</reference>